<proteinExistence type="inferred from homology"/>
<reference evidence="5" key="1">
    <citation type="journal article" date="2019" name="Int. J. Syst. Evol. Microbiol.">
        <title>The Global Catalogue of Microorganisms (GCM) 10K type strain sequencing project: providing services to taxonomists for standard genome sequencing and annotation.</title>
        <authorList>
            <consortium name="The Broad Institute Genomics Platform"/>
            <consortium name="The Broad Institute Genome Sequencing Center for Infectious Disease"/>
            <person name="Wu L."/>
            <person name="Ma J."/>
        </authorList>
    </citation>
    <scope>NUCLEOTIDE SEQUENCE [LARGE SCALE GENOMIC DNA]</scope>
    <source>
        <strain evidence="5">CECT 7706</strain>
    </source>
</reference>
<evidence type="ECO:0000256" key="1">
    <source>
        <dbReference type="ARBA" id="ARBA00009353"/>
    </source>
</evidence>
<dbReference type="NCBIfam" id="TIGR01777">
    <property type="entry name" value="yfcH"/>
    <property type="match status" value="1"/>
</dbReference>
<protein>
    <submittedName>
        <fullName evidence="4">TIGR01777 family oxidoreductase</fullName>
    </submittedName>
</protein>
<feature type="domain" description="NAD-dependent epimerase/dehydratase" evidence="2">
    <location>
        <begin position="4"/>
        <end position="220"/>
    </location>
</feature>
<evidence type="ECO:0000313" key="5">
    <source>
        <dbReference type="Proteomes" id="UP001236663"/>
    </source>
</evidence>
<comment type="similarity">
    <text evidence="1">Belongs to the NAD(P)-dependent epimerase/dehydratase family. SDR39U1 subfamily.</text>
</comment>
<feature type="domain" description="DUF1731" evidence="3">
    <location>
        <begin position="249"/>
        <end position="295"/>
    </location>
</feature>
<dbReference type="RefSeq" id="WP_163384260.1">
    <property type="nucleotide sequence ID" value="NZ_JAUFQS010000007.1"/>
</dbReference>
<sequence>MQNILITGGSGLIGNSITKLLVHKGKEVAWLSRNPDKQEQKSFYWDPEKDILDQESLYWADGIIHLAGAGVADKRWTDSRKKEILDSRVKSSLLLFQELQKIKDKPKAFISSSAVGYYGIDTGEKLVFEGDPPGKDFLASVVKEWETATEKIQDLKIRTVLLRIGIVLSKDGGALPEILKPPVAAPLGDGKQYMSWIHIEDLSRMFVHALENPGLSGIYNAVGPVPVTNRGLTKKAAHFKGKPFIGVGVPGFALKIILGEMAEMVIGGNRVSSEKMEGTGFRYLYSDLNQALKQIFK</sequence>
<dbReference type="Proteomes" id="UP001236663">
    <property type="component" value="Unassembled WGS sequence"/>
</dbReference>
<evidence type="ECO:0000313" key="4">
    <source>
        <dbReference type="EMBL" id="MDN3687809.1"/>
    </source>
</evidence>
<dbReference type="InterPro" id="IPR036291">
    <property type="entry name" value="NAD(P)-bd_dom_sf"/>
</dbReference>
<dbReference type="Pfam" id="PF08338">
    <property type="entry name" value="DUF1731"/>
    <property type="match status" value="1"/>
</dbReference>
<organism evidence="4 5">
    <name type="scientific">Cyclobacterium jeungdonense</name>
    <dbReference type="NCBI Taxonomy" id="708087"/>
    <lineage>
        <taxon>Bacteria</taxon>
        <taxon>Pseudomonadati</taxon>
        <taxon>Bacteroidota</taxon>
        <taxon>Cytophagia</taxon>
        <taxon>Cytophagales</taxon>
        <taxon>Cyclobacteriaceae</taxon>
        <taxon>Cyclobacterium</taxon>
    </lineage>
</organism>
<dbReference type="SUPFAM" id="SSF51735">
    <property type="entry name" value="NAD(P)-binding Rossmann-fold domains"/>
    <property type="match status" value="1"/>
</dbReference>
<accession>A0ABT8C6Z2</accession>
<evidence type="ECO:0000259" key="2">
    <source>
        <dbReference type="Pfam" id="PF01370"/>
    </source>
</evidence>
<evidence type="ECO:0000259" key="3">
    <source>
        <dbReference type="Pfam" id="PF08338"/>
    </source>
</evidence>
<dbReference type="PANTHER" id="PTHR11092">
    <property type="entry name" value="SUGAR NUCLEOTIDE EPIMERASE RELATED"/>
    <property type="match status" value="1"/>
</dbReference>
<dbReference type="Gene3D" id="3.40.50.720">
    <property type="entry name" value="NAD(P)-binding Rossmann-like Domain"/>
    <property type="match status" value="1"/>
</dbReference>
<dbReference type="EMBL" id="JAUFQS010000007">
    <property type="protein sequence ID" value="MDN3687809.1"/>
    <property type="molecule type" value="Genomic_DNA"/>
</dbReference>
<dbReference type="PANTHER" id="PTHR11092:SF0">
    <property type="entry name" value="EPIMERASE FAMILY PROTEIN SDR39U1"/>
    <property type="match status" value="1"/>
</dbReference>
<comment type="caution">
    <text evidence="4">The sequence shown here is derived from an EMBL/GenBank/DDBJ whole genome shotgun (WGS) entry which is preliminary data.</text>
</comment>
<gene>
    <name evidence="4" type="ORF">QWZ15_08210</name>
</gene>
<keyword evidence="5" id="KW-1185">Reference proteome</keyword>
<dbReference type="Pfam" id="PF01370">
    <property type="entry name" value="Epimerase"/>
    <property type="match status" value="1"/>
</dbReference>
<name>A0ABT8C6Z2_9BACT</name>
<dbReference type="InterPro" id="IPR013549">
    <property type="entry name" value="DUF1731"/>
</dbReference>
<dbReference type="InterPro" id="IPR001509">
    <property type="entry name" value="Epimerase_deHydtase"/>
</dbReference>
<dbReference type="InterPro" id="IPR010099">
    <property type="entry name" value="SDR39U1"/>
</dbReference>